<evidence type="ECO:0000313" key="10">
    <source>
        <dbReference type="EMBL" id="MBB3873149.1"/>
    </source>
</evidence>
<dbReference type="CDD" id="cd00383">
    <property type="entry name" value="trans_reg_C"/>
    <property type="match status" value="1"/>
</dbReference>
<gene>
    <name evidence="10" type="ORF">GGR11_002702</name>
</gene>
<keyword evidence="5" id="KW-0804">Transcription</keyword>
<keyword evidence="4 7" id="KW-0238">DNA-binding</keyword>
<keyword evidence="3" id="KW-0805">Transcription regulation</keyword>
<dbReference type="GO" id="GO:0006355">
    <property type="term" value="P:regulation of DNA-templated transcription"/>
    <property type="evidence" value="ECO:0007669"/>
    <property type="project" value="InterPro"/>
</dbReference>
<dbReference type="Pfam" id="PF00486">
    <property type="entry name" value="Trans_reg_C"/>
    <property type="match status" value="1"/>
</dbReference>
<dbReference type="InterPro" id="IPR036388">
    <property type="entry name" value="WH-like_DNA-bd_sf"/>
</dbReference>
<comment type="caution">
    <text evidence="10">The sequence shown here is derived from an EMBL/GenBank/DDBJ whole genome shotgun (WGS) entry which is preliminary data.</text>
</comment>
<evidence type="ECO:0000256" key="6">
    <source>
        <dbReference type="PROSITE-ProRule" id="PRU00169"/>
    </source>
</evidence>
<evidence type="ECO:0000313" key="11">
    <source>
        <dbReference type="Proteomes" id="UP000532936"/>
    </source>
</evidence>
<dbReference type="InterPro" id="IPR001867">
    <property type="entry name" value="OmpR/PhoB-type_DNA-bd"/>
</dbReference>
<evidence type="ECO:0000256" key="7">
    <source>
        <dbReference type="PROSITE-ProRule" id="PRU01091"/>
    </source>
</evidence>
<dbReference type="SMART" id="SM00448">
    <property type="entry name" value="REC"/>
    <property type="match status" value="1"/>
</dbReference>
<dbReference type="SUPFAM" id="SSF52172">
    <property type="entry name" value="CheY-like"/>
    <property type="match status" value="1"/>
</dbReference>
<evidence type="ECO:0000256" key="1">
    <source>
        <dbReference type="ARBA" id="ARBA00022553"/>
    </source>
</evidence>
<dbReference type="CDD" id="cd19935">
    <property type="entry name" value="REC_OmpR_CusR-like"/>
    <property type="match status" value="1"/>
</dbReference>
<dbReference type="Gene3D" id="1.10.10.10">
    <property type="entry name" value="Winged helix-like DNA-binding domain superfamily/Winged helix DNA-binding domain"/>
    <property type="match status" value="1"/>
</dbReference>
<dbReference type="AlphaFoldDB" id="A0A7W6A4F8"/>
<evidence type="ECO:0000256" key="5">
    <source>
        <dbReference type="ARBA" id="ARBA00023163"/>
    </source>
</evidence>
<dbReference type="GO" id="GO:0000976">
    <property type="term" value="F:transcription cis-regulatory region binding"/>
    <property type="evidence" value="ECO:0007669"/>
    <property type="project" value="TreeGrafter"/>
</dbReference>
<dbReference type="SMART" id="SM00862">
    <property type="entry name" value="Trans_reg_C"/>
    <property type="match status" value="1"/>
</dbReference>
<dbReference type="InterPro" id="IPR039420">
    <property type="entry name" value="WalR-like"/>
</dbReference>
<keyword evidence="2" id="KW-0902">Two-component regulatory system</keyword>
<dbReference type="PANTHER" id="PTHR48111:SF76">
    <property type="entry name" value="TWO-COMPONENT RESPONSE REGULATOR"/>
    <property type="match status" value="1"/>
</dbReference>
<evidence type="ECO:0000256" key="4">
    <source>
        <dbReference type="ARBA" id="ARBA00023125"/>
    </source>
</evidence>
<proteinExistence type="predicted"/>
<dbReference type="PROSITE" id="PS50110">
    <property type="entry name" value="RESPONSE_REGULATORY"/>
    <property type="match status" value="1"/>
</dbReference>
<feature type="DNA-binding region" description="OmpR/PhoB-type" evidence="7">
    <location>
        <begin position="125"/>
        <end position="223"/>
    </location>
</feature>
<dbReference type="RefSeq" id="WP_183197663.1">
    <property type="nucleotide sequence ID" value="NZ_JACIDA010000002.1"/>
</dbReference>
<sequence>MKVLVVEDDERTAGFIARGLAETGHTVDVARSGNEGVQMGMAGAYDVLVMDRMLPGLNGLDAIALLRSEGVAAPVLVLTALGSVEDRVAGLEGGADDYLVKPFAFSELLARLNALVRRPPLSGLSETIALADLVIDTRRRRVIRAGKRIELTPQEYKLLEFLARRIGETVTRTMLLESLWGFHFDPRTNIVDAHVSRLRSKVDRGFDVELIRTLRGVGYVLDEPE</sequence>
<dbReference type="InterPro" id="IPR011006">
    <property type="entry name" value="CheY-like_superfamily"/>
</dbReference>
<dbReference type="FunFam" id="1.10.10.10:FF:000005">
    <property type="entry name" value="Two-component system response regulator"/>
    <property type="match status" value="1"/>
</dbReference>
<dbReference type="PANTHER" id="PTHR48111">
    <property type="entry name" value="REGULATOR OF RPOS"/>
    <property type="match status" value="1"/>
</dbReference>
<dbReference type="GO" id="GO:0005829">
    <property type="term" value="C:cytosol"/>
    <property type="evidence" value="ECO:0007669"/>
    <property type="project" value="TreeGrafter"/>
</dbReference>
<dbReference type="Gene3D" id="6.10.250.690">
    <property type="match status" value="1"/>
</dbReference>
<dbReference type="Gene3D" id="3.40.50.2300">
    <property type="match status" value="1"/>
</dbReference>
<organism evidence="10 11">
    <name type="scientific">Brevundimonas mediterranea</name>
    <dbReference type="NCBI Taxonomy" id="74329"/>
    <lineage>
        <taxon>Bacteria</taxon>
        <taxon>Pseudomonadati</taxon>
        <taxon>Pseudomonadota</taxon>
        <taxon>Alphaproteobacteria</taxon>
        <taxon>Caulobacterales</taxon>
        <taxon>Caulobacteraceae</taxon>
        <taxon>Brevundimonas</taxon>
    </lineage>
</organism>
<dbReference type="Pfam" id="PF00072">
    <property type="entry name" value="Response_reg"/>
    <property type="match status" value="1"/>
</dbReference>
<dbReference type="GO" id="GO:0032993">
    <property type="term" value="C:protein-DNA complex"/>
    <property type="evidence" value="ECO:0007669"/>
    <property type="project" value="TreeGrafter"/>
</dbReference>
<feature type="domain" description="Response regulatory" evidence="8">
    <location>
        <begin position="2"/>
        <end position="116"/>
    </location>
</feature>
<feature type="domain" description="OmpR/PhoB-type" evidence="9">
    <location>
        <begin position="125"/>
        <end position="223"/>
    </location>
</feature>
<evidence type="ECO:0000256" key="2">
    <source>
        <dbReference type="ARBA" id="ARBA00023012"/>
    </source>
</evidence>
<dbReference type="EMBL" id="JACIDA010000002">
    <property type="protein sequence ID" value="MBB3873149.1"/>
    <property type="molecule type" value="Genomic_DNA"/>
</dbReference>
<name>A0A7W6A4F8_9CAUL</name>
<evidence type="ECO:0000259" key="8">
    <source>
        <dbReference type="PROSITE" id="PS50110"/>
    </source>
</evidence>
<evidence type="ECO:0000256" key="3">
    <source>
        <dbReference type="ARBA" id="ARBA00023015"/>
    </source>
</evidence>
<dbReference type="InterPro" id="IPR001789">
    <property type="entry name" value="Sig_transdc_resp-reg_receiver"/>
</dbReference>
<dbReference type="PROSITE" id="PS51755">
    <property type="entry name" value="OMPR_PHOB"/>
    <property type="match status" value="1"/>
</dbReference>
<keyword evidence="1 6" id="KW-0597">Phosphoprotein</keyword>
<evidence type="ECO:0000259" key="9">
    <source>
        <dbReference type="PROSITE" id="PS51755"/>
    </source>
</evidence>
<reference evidence="10 11" key="1">
    <citation type="submission" date="2020-08" db="EMBL/GenBank/DDBJ databases">
        <title>Genomic Encyclopedia of Type Strains, Phase IV (KMG-IV): sequencing the most valuable type-strain genomes for metagenomic binning, comparative biology and taxonomic classification.</title>
        <authorList>
            <person name="Goeker M."/>
        </authorList>
    </citation>
    <scope>NUCLEOTIDE SEQUENCE [LARGE SCALE GENOMIC DNA]</scope>
    <source>
        <strain evidence="10 11">DSM 14878</strain>
    </source>
</reference>
<dbReference type="GO" id="GO:0000156">
    <property type="term" value="F:phosphorelay response regulator activity"/>
    <property type="evidence" value="ECO:0007669"/>
    <property type="project" value="TreeGrafter"/>
</dbReference>
<protein>
    <submittedName>
        <fullName evidence="10">Two-component system OmpR family response regulator</fullName>
    </submittedName>
</protein>
<dbReference type="Proteomes" id="UP000532936">
    <property type="component" value="Unassembled WGS sequence"/>
</dbReference>
<feature type="modified residue" description="4-aspartylphosphate" evidence="6">
    <location>
        <position position="51"/>
    </location>
</feature>
<accession>A0A7W6A4F8</accession>